<dbReference type="PANTHER" id="PTHR12510:SF4">
    <property type="entry name" value="GAMMA-GLUTAMYLAMINECYCLOTRANSFERASE"/>
    <property type="match status" value="1"/>
</dbReference>
<gene>
    <name evidence="5" type="ORF">CWE15_03605</name>
</gene>
<dbReference type="GO" id="GO:0005829">
    <property type="term" value="C:cytosol"/>
    <property type="evidence" value="ECO:0007669"/>
    <property type="project" value="TreeGrafter"/>
</dbReference>
<evidence type="ECO:0000259" key="4">
    <source>
        <dbReference type="Pfam" id="PF06094"/>
    </source>
</evidence>
<evidence type="ECO:0000313" key="6">
    <source>
        <dbReference type="Proteomes" id="UP000286976"/>
    </source>
</evidence>
<keyword evidence="6" id="KW-1185">Reference proteome</keyword>
<name>A0A432XAC9_9GAMM</name>
<evidence type="ECO:0000256" key="1">
    <source>
        <dbReference type="ARBA" id="ARBA00008861"/>
    </source>
</evidence>
<comment type="similarity">
    <text evidence="1 3">Belongs to the gamma-glutamylcyclotransferase family.</text>
</comment>
<feature type="domain" description="Gamma-glutamylcyclotransferase AIG2-like" evidence="4">
    <location>
        <begin position="7"/>
        <end position="113"/>
    </location>
</feature>
<dbReference type="AlphaFoldDB" id="A0A432XAC9"/>
<dbReference type="Pfam" id="PF06094">
    <property type="entry name" value="GGACT"/>
    <property type="match status" value="1"/>
</dbReference>
<evidence type="ECO:0000256" key="2">
    <source>
        <dbReference type="PIRSR" id="PIRSR639126-1"/>
    </source>
</evidence>
<evidence type="ECO:0000313" key="5">
    <source>
        <dbReference type="EMBL" id="RUO44266.1"/>
    </source>
</evidence>
<dbReference type="CDD" id="cd06661">
    <property type="entry name" value="GGCT_like"/>
    <property type="match status" value="1"/>
</dbReference>
<dbReference type="GO" id="GO:0061929">
    <property type="term" value="F:gamma-glutamylaminecyclotransferase activity"/>
    <property type="evidence" value="ECO:0007669"/>
    <property type="project" value="InterPro"/>
</dbReference>
<sequence length="141" mass="16080">MASLSLLFTYGSLKKEGSNHELIAGANYLGRFFTKENYVLLPGPGFPYLLKPDQFPERPALKVSGECHLINSKMLEATDHLEANGIFYQREEINVLSQATAEEQVAWAYFLRDVKFADAESFATDISKVFNSRTQKYEWRC</sequence>
<dbReference type="InterPro" id="IPR039126">
    <property type="entry name" value="GGACT"/>
</dbReference>
<dbReference type="RefSeq" id="WP_126756669.1">
    <property type="nucleotide sequence ID" value="NZ_PIPQ01000001.1"/>
</dbReference>
<proteinExistence type="inferred from homology"/>
<organism evidence="5 6">
    <name type="scientific">Aliidiomarina taiwanensis</name>
    <dbReference type="NCBI Taxonomy" id="946228"/>
    <lineage>
        <taxon>Bacteria</taxon>
        <taxon>Pseudomonadati</taxon>
        <taxon>Pseudomonadota</taxon>
        <taxon>Gammaproteobacteria</taxon>
        <taxon>Alteromonadales</taxon>
        <taxon>Idiomarinaceae</taxon>
        <taxon>Aliidiomarina</taxon>
    </lineage>
</organism>
<reference evidence="5 6" key="1">
    <citation type="journal article" date="2011" name="Front. Microbiol.">
        <title>Genomic signatures of strain selection and enhancement in Bacillus atrophaeus var. globigii, a historical biowarfare simulant.</title>
        <authorList>
            <person name="Gibbons H.S."/>
            <person name="Broomall S.M."/>
            <person name="McNew L.A."/>
            <person name="Daligault H."/>
            <person name="Chapman C."/>
            <person name="Bruce D."/>
            <person name="Karavis M."/>
            <person name="Krepps M."/>
            <person name="McGregor P.A."/>
            <person name="Hong C."/>
            <person name="Park K.H."/>
            <person name="Akmal A."/>
            <person name="Feldman A."/>
            <person name="Lin J.S."/>
            <person name="Chang W.E."/>
            <person name="Higgs B.W."/>
            <person name="Demirev P."/>
            <person name="Lindquist J."/>
            <person name="Liem A."/>
            <person name="Fochler E."/>
            <person name="Read T.D."/>
            <person name="Tapia R."/>
            <person name="Johnson S."/>
            <person name="Bishop-Lilly K.A."/>
            <person name="Detter C."/>
            <person name="Han C."/>
            <person name="Sozhamannan S."/>
            <person name="Rosenzweig C.N."/>
            <person name="Skowronski E.W."/>
        </authorList>
    </citation>
    <scope>NUCLEOTIDE SEQUENCE [LARGE SCALE GENOMIC DNA]</scope>
    <source>
        <strain evidence="5 6">AIT1</strain>
    </source>
</reference>
<dbReference type="Gene3D" id="3.10.490.10">
    <property type="entry name" value="Gamma-glutamyl cyclotransferase-like"/>
    <property type="match status" value="1"/>
</dbReference>
<feature type="active site" description="Proton acceptor" evidence="2">
    <location>
        <position position="82"/>
    </location>
</feature>
<dbReference type="InterPro" id="IPR013024">
    <property type="entry name" value="GGCT-like"/>
</dbReference>
<dbReference type="SUPFAM" id="SSF110857">
    <property type="entry name" value="Gamma-glutamyl cyclotransferase-like"/>
    <property type="match status" value="1"/>
</dbReference>
<evidence type="ECO:0000256" key="3">
    <source>
        <dbReference type="RuleBase" id="RU367036"/>
    </source>
</evidence>
<accession>A0A432XAC9</accession>
<dbReference type="OrthoDB" id="482277at2"/>
<dbReference type="InterPro" id="IPR036568">
    <property type="entry name" value="GGCT-like_sf"/>
</dbReference>
<dbReference type="EMBL" id="PIPQ01000001">
    <property type="protein sequence ID" value="RUO44266.1"/>
    <property type="molecule type" value="Genomic_DNA"/>
</dbReference>
<dbReference type="Proteomes" id="UP000286976">
    <property type="component" value="Unassembled WGS sequence"/>
</dbReference>
<dbReference type="InterPro" id="IPR009288">
    <property type="entry name" value="AIG2-like_dom"/>
</dbReference>
<protein>
    <recommendedName>
        <fullName evidence="3">Gamma-glutamylcyclotransferase family protein</fullName>
    </recommendedName>
</protein>
<dbReference type="PANTHER" id="PTHR12510">
    <property type="entry name" value="TROPONIN C-AKIN-1 PROTEIN"/>
    <property type="match status" value="1"/>
</dbReference>
<comment type="caution">
    <text evidence="5">The sequence shown here is derived from an EMBL/GenBank/DDBJ whole genome shotgun (WGS) entry which is preliminary data.</text>
</comment>